<proteinExistence type="predicted"/>
<dbReference type="Proteomes" id="UP000030781">
    <property type="component" value="Unassembled WGS sequence"/>
</dbReference>
<name>M3TQV4_ENTH1</name>
<protein>
    <submittedName>
        <fullName evidence="2">Uncharacterized protein</fullName>
    </submittedName>
</protein>
<dbReference type="VEuPathDB" id="AmoebaDB:EHI8A_020070"/>
<evidence type="ECO:0000313" key="2">
    <source>
        <dbReference type="EMBL" id="EMH77973.1"/>
    </source>
</evidence>
<dbReference type="EMBL" id="KB609867">
    <property type="protein sequence ID" value="EMH77973.1"/>
    <property type="molecule type" value="Genomic_DNA"/>
</dbReference>
<keyword evidence="1" id="KW-0175">Coiled coil</keyword>
<feature type="coiled-coil region" evidence="1">
    <location>
        <begin position="198"/>
        <end position="225"/>
    </location>
</feature>
<organism evidence="2 3">
    <name type="scientific">Entamoeba histolytica HM-1:IMSS-B</name>
    <dbReference type="NCBI Taxonomy" id="885319"/>
    <lineage>
        <taxon>Eukaryota</taxon>
        <taxon>Amoebozoa</taxon>
        <taxon>Evosea</taxon>
        <taxon>Archamoebae</taxon>
        <taxon>Mastigamoebida</taxon>
        <taxon>Entamoebidae</taxon>
        <taxon>Entamoeba</taxon>
    </lineage>
</organism>
<dbReference type="AlphaFoldDB" id="M3TQV4"/>
<reference evidence="2 3" key="1">
    <citation type="submission" date="2013-01" db="EMBL/GenBank/DDBJ databases">
        <authorList>
            <person name="Hannick L."/>
            <person name="Zafar N."/>
            <person name="Lorenzi H."/>
            <person name="Ali I.A."/>
            <person name="Petri W.P."/>
            <person name="Caler E."/>
        </authorList>
    </citation>
    <scope>NUCLEOTIDE SEQUENCE [LARGE SCALE GENOMIC DNA]</scope>
    <source>
        <strain evidence="3">HM3:IMSS-B</strain>
    </source>
</reference>
<sequence length="227" mass="26682">MSSGADKPRWLRKAGHEWEWAYDYMQKATDPGIQTRLRLFTLGKEPSYEMVIGAIAYLKESREGLEFVTRLRNALRQHRHRSMNALKKRRPYSFTLPIDIKKALSISAEKLGMTESALMSDLLEGADKSLEEHRTREKRLRNALTIQRKRMKQLDERWRVRHGEAIRQIERLTTLLSMWELTLEQTNPGFDIDEATLQSESKKKIDEIQKAINDALKRHRLLEARLI</sequence>
<evidence type="ECO:0000313" key="3">
    <source>
        <dbReference type="Proteomes" id="UP000030781"/>
    </source>
</evidence>
<gene>
    <name evidence="2" type="ORF">EHI8A_020070</name>
</gene>
<feature type="coiled-coil region" evidence="1">
    <location>
        <begin position="123"/>
        <end position="157"/>
    </location>
</feature>
<evidence type="ECO:0000256" key="1">
    <source>
        <dbReference type="SAM" id="Coils"/>
    </source>
</evidence>
<accession>M3TQV4</accession>